<accession>A0A1I7SAV4</accession>
<evidence type="ECO:0000313" key="3">
    <source>
        <dbReference type="EMBL" id="CAD5233159.1"/>
    </source>
</evidence>
<organism evidence="4 6">
    <name type="scientific">Bursaphelenchus xylophilus</name>
    <name type="common">Pinewood nematode worm</name>
    <name type="synonym">Aphelenchoides xylophilus</name>
    <dbReference type="NCBI Taxonomy" id="6326"/>
    <lineage>
        <taxon>Eukaryota</taxon>
        <taxon>Metazoa</taxon>
        <taxon>Ecdysozoa</taxon>
        <taxon>Nematoda</taxon>
        <taxon>Chromadorea</taxon>
        <taxon>Rhabditida</taxon>
        <taxon>Tylenchina</taxon>
        <taxon>Tylenchomorpha</taxon>
        <taxon>Aphelenchoidea</taxon>
        <taxon>Aphelenchoididae</taxon>
        <taxon>Bursaphelenchus</taxon>
    </lineage>
</organism>
<dbReference type="WBParaSite" id="BXY_1015100.1">
    <property type="protein sequence ID" value="BXY_1015100.1"/>
    <property type="gene ID" value="BXY_1015100"/>
</dbReference>
<evidence type="ECO:0000313" key="6">
    <source>
        <dbReference type="WBParaSite" id="BXY_1015100.1"/>
    </source>
</evidence>
<evidence type="ECO:0000313" key="5">
    <source>
        <dbReference type="Proteomes" id="UP000659654"/>
    </source>
</evidence>
<reference evidence="6" key="1">
    <citation type="submission" date="2016-11" db="UniProtKB">
        <authorList>
            <consortium name="WormBaseParasite"/>
        </authorList>
    </citation>
    <scope>IDENTIFICATION</scope>
</reference>
<dbReference type="Proteomes" id="UP000659654">
    <property type="component" value="Unassembled WGS sequence"/>
</dbReference>
<evidence type="ECO:0000256" key="2">
    <source>
        <dbReference type="SAM" id="Phobius"/>
    </source>
</evidence>
<gene>
    <name evidence="3" type="ORF">BXYJ_LOCUS13250</name>
</gene>
<dbReference type="EMBL" id="CAJFCV020000005">
    <property type="protein sequence ID" value="CAG9126736.1"/>
    <property type="molecule type" value="Genomic_DNA"/>
</dbReference>
<feature type="compositionally biased region" description="Basic and acidic residues" evidence="1">
    <location>
        <begin position="57"/>
        <end position="103"/>
    </location>
</feature>
<keyword evidence="2" id="KW-0812">Transmembrane</keyword>
<dbReference type="Proteomes" id="UP000095284">
    <property type="component" value="Unplaced"/>
</dbReference>
<feature type="transmembrane region" description="Helical" evidence="2">
    <location>
        <begin position="189"/>
        <end position="208"/>
    </location>
</feature>
<dbReference type="Proteomes" id="UP000582659">
    <property type="component" value="Unassembled WGS sequence"/>
</dbReference>
<evidence type="ECO:0000256" key="1">
    <source>
        <dbReference type="SAM" id="MobiDB-lite"/>
    </source>
</evidence>
<keyword evidence="5" id="KW-1185">Reference proteome</keyword>
<protein>
    <submittedName>
        <fullName evidence="3">(pine wood nematode) hypothetical protein</fullName>
    </submittedName>
</protein>
<proteinExistence type="predicted"/>
<dbReference type="OrthoDB" id="10334771at2759"/>
<sequence length="209" mass="23075">MTAGPLIQIQRPSPVVISRKVTVHPTVSVTGFRRRRFYINKSCATYRESFTVKMSGTEEVREQPKLEEIADPPKSEEPERTPASKTDSHDSSETENDLVHLENEDTGSNPDSGTPKADKPSANQVVDLKFENIDPAADESETTLKSPVLAPNARKDFKEDGYDTIEPAVQVIDTTMLTDSDKTYVTRRALFIGAVGSLVVGALIYLKLH</sequence>
<keyword evidence="2" id="KW-1133">Transmembrane helix</keyword>
<feature type="region of interest" description="Disordered" evidence="1">
    <location>
        <begin position="57"/>
        <end position="120"/>
    </location>
</feature>
<keyword evidence="2" id="KW-0472">Membrane</keyword>
<evidence type="ECO:0000313" key="4">
    <source>
        <dbReference type="Proteomes" id="UP000095284"/>
    </source>
</evidence>
<name>A0A1I7SAV4_BURXY</name>
<reference evidence="3" key="2">
    <citation type="submission" date="2020-09" db="EMBL/GenBank/DDBJ databases">
        <authorList>
            <person name="Kikuchi T."/>
        </authorList>
    </citation>
    <scope>NUCLEOTIDE SEQUENCE</scope>
    <source>
        <strain evidence="3">Ka4C1</strain>
    </source>
</reference>
<dbReference type="AlphaFoldDB" id="A0A1I7SAV4"/>
<dbReference type="EMBL" id="CAJFDI010000005">
    <property type="protein sequence ID" value="CAD5233159.1"/>
    <property type="molecule type" value="Genomic_DNA"/>
</dbReference>